<dbReference type="Pfam" id="PF00378">
    <property type="entry name" value="ECH_1"/>
    <property type="match status" value="1"/>
</dbReference>
<dbReference type="InterPro" id="IPR029045">
    <property type="entry name" value="ClpP/crotonase-like_dom_sf"/>
</dbReference>
<comment type="caution">
    <text evidence="3">The sequence shown here is derived from an EMBL/GenBank/DDBJ whole genome shotgun (WGS) entry which is preliminary data.</text>
</comment>
<evidence type="ECO:0000256" key="2">
    <source>
        <dbReference type="SAM" id="MobiDB-lite"/>
    </source>
</evidence>
<feature type="region of interest" description="Disordered" evidence="2">
    <location>
        <begin position="230"/>
        <end position="270"/>
    </location>
</feature>
<evidence type="ECO:0000313" key="3">
    <source>
        <dbReference type="EMBL" id="GGO82776.1"/>
    </source>
</evidence>
<organism evidence="3 4">
    <name type="scientific">Nonomuraea cavernae</name>
    <dbReference type="NCBI Taxonomy" id="2045107"/>
    <lineage>
        <taxon>Bacteria</taxon>
        <taxon>Bacillati</taxon>
        <taxon>Actinomycetota</taxon>
        <taxon>Actinomycetes</taxon>
        <taxon>Streptosporangiales</taxon>
        <taxon>Streptosporangiaceae</taxon>
        <taxon>Nonomuraea</taxon>
    </lineage>
</organism>
<comment type="similarity">
    <text evidence="1">Belongs to the enoyl-CoA hydratase/isomerase family.</text>
</comment>
<dbReference type="Gene3D" id="3.90.226.10">
    <property type="entry name" value="2-enoyl-CoA Hydratase, Chain A, domain 1"/>
    <property type="match status" value="1"/>
</dbReference>
<dbReference type="CDD" id="cd06558">
    <property type="entry name" value="crotonase-like"/>
    <property type="match status" value="1"/>
</dbReference>
<feature type="compositionally biased region" description="Basic and acidic residues" evidence="2">
    <location>
        <begin position="249"/>
        <end position="270"/>
    </location>
</feature>
<name>A0A917ZGR0_9ACTN</name>
<dbReference type="Proteomes" id="UP000646523">
    <property type="component" value="Unassembled WGS sequence"/>
</dbReference>
<dbReference type="PANTHER" id="PTHR42964">
    <property type="entry name" value="ENOYL-COA HYDRATASE"/>
    <property type="match status" value="1"/>
</dbReference>
<accession>A0A917ZGR0</accession>
<dbReference type="EMBL" id="BMNH01000045">
    <property type="protein sequence ID" value="GGO82776.1"/>
    <property type="molecule type" value="Genomic_DNA"/>
</dbReference>
<reference evidence="3" key="1">
    <citation type="journal article" date="2014" name="Int. J. Syst. Evol. Microbiol.">
        <title>Complete genome sequence of Corynebacterium casei LMG S-19264T (=DSM 44701T), isolated from a smear-ripened cheese.</title>
        <authorList>
            <consortium name="US DOE Joint Genome Institute (JGI-PGF)"/>
            <person name="Walter F."/>
            <person name="Albersmeier A."/>
            <person name="Kalinowski J."/>
            <person name="Ruckert C."/>
        </authorList>
    </citation>
    <scope>NUCLEOTIDE SEQUENCE</scope>
    <source>
        <strain evidence="3">CGMCC 4.7368</strain>
    </source>
</reference>
<dbReference type="AlphaFoldDB" id="A0A917ZGR0"/>
<protein>
    <submittedName>
        <fullName evidence="3">Crotonase</fullName>
    </submittedName>
</protein>
<proteinExistence type="inferred from homology"/>
<dbReference type="InterPro" id="IPR051683">
    <property type="entry name" value="Enoyl-CoA_Hydratase/Isomerase"/>
</dbReference>
<dbReference type="GO" id="GO:0003824">
    <property type="term" value="F:catalytic activity"/>
    <property type="evidence" value="ECO:0007669"/>
    <property type="project" value="UniProtKB-ARBA"/>
</dbReference>
<dbReference type="SUPFAM" id="SSF52096">
    <property type="entry name" value="ClpP/crotonase"/>
    <property type="match status" value="1"/>
</dbReference>
<dbReference type="PANTHER" id="PTHR42964:SF1">
    <property type="entry name" value="POLYKETIDE BIOSYNTHESIS ENOYL-COA HYDRATASE PKSH-RELATED"/>
    <property type="match status" value="1"/>
</dbReference>
<reference evidence="3" key="2">
    <citation type="submission" date="2020-09" db="EMBL/GenBank/DDBJ databases">
        <authorList>
            <person name="Sun Q."/>
            <person name="Zhou Y."/>
        </authorList>
    </citation>
    <scope>NUCLEOTIDE SEQUENCE</scope>
    <source>
        <strain evidence="3">CGMCC 4.7368</strain>
    </source>
</reference>
<gene>
    <name evidence="3" type="ORF">GCM10012289_74810</name>
</gene>
<dbReference type="InterPro" id="IPR001753">
    <property type="entry name" value="Enoyl-CoA_hydra/iso"/>
</dbReference>
<sequence length="270" mass="29191">MRVAYETLVVERHGPVGWLEFDRPHAGNAMDAVMMAELPRAWRELDADDDVRCVVVTGRGKAFQTGLDMAALARDPASLRESSRRTRDAALELTGWHLGVRTPVVVAVNGVCAGGGLHFVVDADVVLAARHATFLDPHVSVGQVSAWEAIGLTHRMAATVAARLALIGTHERLDAARAHRLGLVGEVVDGPGLRAAAQRVAESIARGRPEAARRVKRALWRSEELGLTAARTAAREDRLPTSPVTPEATRQEATRAGRRPDQETDREAQP</sequence>
<evidence type="ECO:0000313" key="4">
    <source>
        <dbReference type="Proteomes" id="UP000646523"/>
    </source>
</evidence>
<keyword evidence="4" id="KW-1185">Reference proteome</keyword>
<evidence type="ECO:0000256" key="1">
    <source>
        <dbReference type="ARBA" id="ARBA00005254"/>
    </source>
</evidence>